<name>A0A7G8Q3W9_9GAMM</name>
<organism evidence="1 2">
    <name type="scientific">Dyella telluris</name>
    <dbReference type="NCBI Taxonomy" id="2763498"/>
    <lineage>
        <taxon>Bacteria</taxon>
        <taxon>Pseudomonadati</taxon>
        <taxon>Pseudomonadota</taxon>
        <taxon>Gammaproteobacteria</taxon>
        <taxon>Lysobacterales</taxon>
        <taxon>Rhodanobacteraceae</taxon>
        <taxon>Dyella</taxon>
    </lineage>
</organism>
<dbReference type="KEGG" id="dtl:H8F01_20990"/>
<dbReference type="RefSeq" id="WP_187056939.1">
    <property type="nucleotide sequence ID" value="NZ_CP060412.1"/>
</dbReference>
<accession>A0A7G8Q3W9</accession>
<evidence type="ECO:0000313" key="2">
    <source>
        <dbReference type="Proteomes" id="UP000515873"/>
    </source>
</evidence>
<keyword evidence="2" id="KW-1185">Reference proteome</keyword>
<dbReference type="Pfam" id="PF09998">
    <property type="entry name" value="DUF2239"/>
    <property type="match status" value="1"/>
</dbReference>
<protein>
    <submittedName>
        <fullName evidence="1">DUF2239 family protein</fullName>
    </submittedName>
</protein>
<reference evidence="1 2" key="1">
    <citation type="submission" date="2020-08" db="EMBL/GenBank/DDBJ databases">
        <title>Dyella sp. G9 isolated from forest soil.</title>
        <authorList>
            <person name="Fu J."/>
            <person name="Qiu L."/>
        </authorList>
    </citation>
    <scope>NUCLEOTIDE SEQUENCE [LARGE SCALE GENOMIC DNA]</scope>
    <source>
        <strain evidence="1 2">G9</strain>
    </source>
</reference>
<dbReference type="InterPro" id="IPR018715">
    <property type="entry name" value="DUF2239"/>
</dbReference>
<dbReference type="AlphaFoldDB" id="A0A7G8Q3W9"/>
<dbReference type="Proteomes" id="UP000515873">
    <property type="component" value="Chromosome"/>
</dbReference>
<dbReference type="EMBL" id="CP060412">
    <property type="protein sequence ID" value="QNK01477.1"/>
    <property type="molecule type" value="Genomic_DNA"/>
</dbReference>
<gene>
    <name evidence="1" type="ORF">H8F01_20990</name>
</gene>
<proteinExistence type="predicted"/>
<sequence>MTHARITPHDERNVRLLRRHWQWLEAQPRGVDATLRRMVDMARKDADGRYRAERARETCYLAMRDLAGDRPRFEEAVRALFANDIARCHREIAAWPLPERTRIIELMDVIDADDTTAGEA</sequence>
<evidence type="ECO:0000313" key="1">
    <source>
        <dbReference type="EMBL" id="QNK01477.1"/>
    </source>
</evidence>